<dbReference type="Proteomes" id="UP000649604">
    <property type="component" value="Unassembled WGS sequence"/>
</dbReference>
<feature type="domain" description="Polysaccharide export protein N-terminal" evidence="3">
    <location>
        <begin position="32"/>
        <end position="106"/>
    </location>
</feature>
<feature type="region of interest" description="Disordered" evidence="2">
    <location>
        <begin position="394"/>
        <end position="425"/>
    </location>
</feature>
<sequence length="425" mass="46916">MKSARVLFVAVVIGIVGYGSSLAVAQVGRNQPPEREYVIGINDTLDIQVWQSSDFSRKVVVRSDGKVTMPFLGDIQAANLKISMFTAMLEERLQKYLKNPQVTITVASSDVIQVTLTGVLSRILELPRGTTLAQLLQSLVPEIGQMQPSPDFSAITVIGVDEEFPVNGLALLAGEAPQSNIRLEWGDQINLPARDRTSPGLAPRPRMTTPVVRQAILTAQQFDQFLTQFPEAEDMLRARAVPADDGGYVIPLSDLSDADRQALGPEVVRALESYVVEPDISREYSTFTDAIHLVGITINLHVEHSLEAFLAIRNSDEANAPPTILRAQEGDRVQRGATNAEDIFLDEIQDGQQSVLLRQGDAYQRLPLPQPFTQAQLAGILDVGQRRRAVFSDRRMPPSRRRQQRMFAEGDEIEDGVEVEQIADQ</sequence>
<dbReference type="PANTHER" id="PTHR33619:SF3">
    <property type="entry name" value="POLYSACCHARIDE EXPORT PROTEIN GFCE-RELATED"/>
    <property type="match status" value="1"/>
</dbReference>
<proteinExistence type="predicted"/>
<dbReference type="Gene3D" id="3.30.1950.10">
    <property type="entry name" value="wza like domain"/>
    <property type="match status" value="1"/>
</dbReference>
<dbReference type="EMBL" id="WJJP01000290">
    <property type="protein sequence ID" value="MBD3324748.1"/>
    <property type="molecule type" value="Genomic_DNA"/>
</dbReference>
<protein>
    <recommendedName>
        <fullName evidence="3">Polysaccharide export protein N-terminal domain-containing protein</fullName>
    </recommendedName>
</protein>
<name>A0A9D5Q5V4_9BACT</name>
<dbReference type="PANTHER" id="PTHR33619">
    <property type="entry name" value="POLYSACCHARIDE EXPORT PROTEIN GFCE-RELATED"/>
    <property type="match status" value="1"/>
</dbReference>
<dbReference type="GO" id="GO:0015159">
    <property type="term" value="F:polysaccharide transmembrane transporter activity"/>
    <property type="evidence" value="ECO:0007669"/>
    <property type="project" value="InterPro"/>
</dbReference>
<dbReference type="InterPro" id="IPR049712">
    <property type="entry name" value="Poly_export"/>
</dbReference>
<evidence type="ECO:0000256" key="1">
    <source>
        <dbReference type="ARBA" id="ARBA00022729"/>
    </source>
</evidence>
<dbReference type="AlphaFoldDB" id="A0A9D5Q5V4"/>
<feature type="non-terminal residue" evidence="4">
    <location>
        <position position="425"/>
    </location>
</feature>
<organism evidence="4 5">
    <name type="scientific">candidate division KSB3 bacterium</name>
    <dbReference type="NCBI Taxonomy" id="2044937"/>
    <lineage>
        <taxon>Bacteria</taxon>
        <taxon>candidate division KSB3</taxon>
    </lineage>
</organism>
<feature type="compositionally biased region" description="Acidic residues" evidence="2">
    <location>
        <begin position="409"/>
        <end position="425"/>
    </location>
</feature>
<evidence type="ECO:0000313" key="4">
    <source>
        <dbReference type="EMBL" id="MBD3324748.1"/>
    </source>
</evidence>
<evidence type="ECO:0000313" key="5">
    <source>
        <dbReference type="Proteomes" id="UP000649604"/>
    </source>
</evidence>
<gene>
    <name evidence="4" type="ORF">GF339_09195</name>
</gene>
<keyword evidence="1" id="KW-0732">Signal</keyword>
<comment type="caution">
    <text evidence="4">The sequence shown here is derived from an EMBL/GenBank/DDBJ whole genome shotgun (WGS) entry which is preliminary data.</text>
</comment>
<accession>A0A9D5Q5V4</accession>
<evidence type="ECO:0000256" key="2">
    <source>
        <dbReference type="SAM" id="MobiDB-lite"/>
    </source>
</evidence>
<dbReference type="Pfam" id="PF02563">
    <property type="entry name" value="Poly_export"/>
    <property type="match status" value="1"/>
</dbReference>
<dbReference type="InterPro" id="IPR003715">
    <property type="entry name" value="Poly_export_N"/>
</dbReference>
<reference evidence="4" key="1">
    <citation type="submission" date="2019-11" db="EMBL/GenBank/DDBJ databases">
        <title>Microbial mats filling the niche in hypersaline microbial mats.</title>
        <authorList>
            <person name="Wong H.L."/>
            <person name="Macleod F.I."/>
            <person name="White R.A. III"/>
            <person name="Burns B.P."/>
        </authorList>
    </citation>
    <scope>NUCLEOTIDE SEQUENCE</scope>
    <source>
        <strain evidence="4">Rbin_158</strain>
    </source>
</reference>
<evidence type="ECO:0000259" key="3">
    <source>
        <dbReference type="Pfam" id="PF02563"/>
    </source>
</evidence>